<gene>
    <name evidence="2" type="ORF">DC094_08265</name>
</gene>
<sequence length="195" mass="21941">MSQSQVTQPAQDSLQQLTQLLSSYSVASQPSEIATITGPVSFMRQAQLELPLEERLSYLNQVVDQYCRFLQQQADSGQQWIRINEPAFTGNLAAVWWEALEYACSRLCSAPLNLLISGINQPAENLDRLLDLQADGIELDFTGQPALVDILLDRLPAYKVLSAYFQAHTTHSKIIAAKLEQAKQKLPERLWIRIL</sequence>
<organism evidence="2 3">
    <name type="scientific">Pelagibaculum spongiae</name>
    <dbReference type="NCBI Taxonomy" id="2080658"/>
    <lineage>
        <taxon>Bacteria</taxon>
        <taxon>Pseudomonadati</taxon>
        <taxon>Pseudomonadota</taxon>
        <taxon>Gammaproteobacteria</taxon>
        <taxon>Oceanospirillales</taxon>
        <taxon>Pelagibaculum</taxon>
    </lineage>
</organism>
<evidence type="ECO:0000259" key="1">
    <source>
        <dbReference type="Pfam" id="PF08267"/>
    </source>
</evidence>
<accession>A0A2V1GVY9</accession>
<dbReference type="SUPFAM" id="SSF51726">
    <property type="entry name" value="UROD/MetE-like"/>
    <property type="match status" value="1"/>
</dbReference>
<dbReference type="InterPro" id="IPR013215">
    <property type="entry name" value="Cbl-indep_Met_Synth_N"/>
</dbReference>
<protein>
    <recommendedName>
        <fullName evidence="1">Cobalamin-independent methionine synthase MetE N-terminal domain-containing protein</fullName>
    </recommendedName>
</protein>
<dbReference type="RefSeq" id="WP_116686637.1">
    <property type="nucleotide sequence ID" value="NZ_CAWNYD010000002.1"/>
</dbReference>
<dbReference type="GO" id="GO:0008652">
    <property type="term" value="P:amino acid biosynthetic process"/>
    <property type="evidence" value="ECO:0007669"/>
    <property type="project" value="InterPro"/>
</dbReference>
<dbReference type="InterPro" id="IPR038071">
    <property type="entry name" value="UROD/MetE-like_sf"/>
</dbReference>
<evidence type="ECO:0000313" key="2">
    <source>
        <dbReference type="EMBL" id="PVZ70565.1"/>
    </source>
</evidence>
<dbReference type="EMBL" id="QDDL01000002">
    <property type="protein sequence ID" value="PVZ70565.1"/>
    <property type="molecule type" value="Genomic_DNA"/>
</dbReference>
<feature type="domain" description="Cobalamin-independent methionine synthase MetE N-terminal" evidence="1">
    <location>
        <begin position="32"/>
        <end position="163"/>
    </location>
</feature>
<comment type="caution">
    <text evidence="2">The sequence shown here is derived from an EMBL/GenBank/DDBJ whole genome shotgun (WGS) entry which is preliminary data.</text>
</comment>
<dbReference type="GO" id="GO:0003871">
    <property type="term" value="F:5-methyltetrahydropteroyltriglutamate-homocysteine S-methyltransferase activity"/>
    <property type="evidence" value="ECO:0007669"/>
    <property type="project" value="InterPro"/>
</dbReference>
<reference evidence="2 3" key="1">
    <citation type="submission" date="2018-04" db="EMBL/GenBank/DDBJ databases">
        <title>Thalassorhabdus spongiae gen. nov., sp. nov., isolated from a marine sponge in South-West Iceland.</title>
        <authorList>
            <person name="Knobloch S."/>
            <person name="Daussin A."/>
            <person name="Johannsson R."/>
            <person name="Marteinsson V.T."/>
        </authorList>
    </citation>
    <scope>NUCLEOTIDE SEQUENCE [LARGE SCALE GENOMIC DNA]</scope>
    <source>
        <strain evidence="2 3">Hp12</strain>
    </source>
</reference>
<keyword evidence="3" id="KW-1185">Reference proteome</keyword>
<evidence type="ECO:0000313" key="3">
    <source>
        <dbReference type="Proteomes" id="UP000244906"/>
    </source>
</evidence>
<name>A0A2V1GVY9_9GAMM</name>
<dbReference type="OrthoDB" id="244285at2"/>
<dbReference type="Pfam" id="PF08267">
    <property type="entry name" value="Meth_synt_1"/>
    <property type="match status" value="1"/>
</dbReference>
<dbReference type="Proteomes" id="UP000244906">
    <property type="component" value="Unassembled WGS sequence"/>
</dbReference>
<dbReference type="Gene3D" id="3.20.20.210">
    <property type="match status" value="1"/>
</dbReference>
<dbReference type="AlphaFoldDB" id="A0A2V1GVY9"/>
<dbReference type="GO" id="GO:0008270">
    <property type="term" value="F:zinc ion binding"/>
    <property type="evidence" value="ECO:0007669"/>
    <property type="project" value="InterPro"/>
</dbReference>
<proteinExistence type="predicted"/>